<sequence>MYKALFSCHEKIAVVTGGSGLLGREIVKGLSDFGAVVYAADIDKDKAKDIIASDGIGYVYLDVAYESSIKEAIDNIVQTHGRIDVFVNSAYPRTADWGLKFEQIQFESLKRNLNDHLGGYFMCCQTVAEQMKLQGSGSIINLASIYGVVGPDFSIYEGTQMTMPAAYSAIKGGIIAVTKYLATYYGKYNVRANAISPGGILDNQHTIFVENYSRKTPLGRMGLPNEITGAVIFLASEASSYVTGQNLMIDGGWTAW</sequence>
<gene>
    <name evidence="3" type="ORF">K8I29_06260</name>
</gene>
<evidence type="ECO:0000256" key="2">
    <source>
        <dbReference type="ARBA" id="ARBA00023002"/>
    </source>
</evidence>
<proteinExistence type="inferred from homology"/>
<dbReference type="Pfam" id="PF13561">
    <property type="entry name" value="adh_short_C2"/>
    <property type="match status" value="1"/>
</dbReference>
<reference evidence="3" key="2">
    <citation type="submission" date="2021-08" db="EMBL/GenBank/DDBJ databases">
        <authorList>
            <person name="Dalcin Martins P."/>
        </authorList>
    </citation>
    <scope>NUCLEOTIDE SEQUENCE</scope>
    <source>
        <strain evidence="3">MAG_39</strain>
    </source>
</reference>
<dbReference type="GO" id="GO:0016616">
    <property type="term" value="F:oxidoreductase activity, acting on the CH-OH group of donors, NAD or NADP as acceptor"/>
    <property type="evidence" value="ECO:0007669"/>
    <property type="project" value="TreeGrafter"/>
</dbReference>
<reference evidence="3" key="1">
    <citation type="journal article" date="2021" name="bioRxiv">
        <title>Unraveling nitrogen, sulfur and carbon metabolic pathways and microbial community transcriptional responses to substrate deprivation and toxicity stresses in a bioreactor mimicking anoxic brackish coastal sediment conditions.</title>
        <authorList>
            <person name="Martins P.D."/>
            <person name="Echeveste M.J."/>
            <person name="Arshad A."/>
            <person name="Kurth J."/>
            <person name="Ouboter H."/>
            <person name="Jetten M.S.M."/>
            <person name="Welte C.U."/>
        </authorList>
    </citation>
    <scope>NUCLEOTIDE SEQUENCE</scope>
    <source>
        <strain evidence="3">MAG_39</strain>
    </source>
</reference>
<dbReference type="InterPro" id="IPR002347">
    <property type="entry name" value="SDR_fam"/>
</dbReference>
<accession>A0A953LWC8</accession>
<evidence type="ECO:0000256" key="1">
    <source>
        <dbReference type="ARBA" id="ARBA00006484"/>
    </source>
</evidence>
<dbReference type="NCBIfam" id="NF006619">
    <property type="entry name" value="PRK09186.1"/>
    <property type="match status" value="1"/>
</dbReference>
<comment type="caution">
    <text evidence="3">The sequence shown here is derived from an EMBL/GenBank/DDBJ whole genome shotgun (WGS) entry which is preliminary data.</text>
</comment>
<dbReference type="Gene3D" id="3.40.50.720">
    <property type="entry name" value="NAD(P)-binding Rossmann-like Domain"/>
    <property type="match status" value="1"/>
</dbReference>
<dbReference type="PRINTS" id="PR00080">
    <property type="entry name" value="SDRFAMILY"/>
</dbReference>
<organism evidence="3 4">
    <name type="scientific">Candidatus Nitrobium versatile</name>
    <dbReference type="NCBI Taxonomy" id="2884831"/>
    <lineage>
        <taxon>Bacteria</taxon>
        <taxon>Pseudomonadati</taxon>
        <taxon>Nitrospirota</taxon>
        <taxon>Nitrospiria</taxon>
        <taxon>Nitrospirales</taxon>
        <taxon>Nitrospiraceae</taxon>
        <taxon>Candidatus Nitrobium</taxon>
    </lineage>
</organism>
<dbReference type="AlphaFoldDB" id="A0A953LWC8"/>
<evidence type="ECO:0000313" key="4">
    <source>
        <dbReference type="Proteomes" id="UP000705867"/>
    </source>
</evidence>
<comment type="similarity">
    <text evidence="1">Belongs to the short-chain dehydrogenases/reductases (SDR) family.</text>
</comment>
<dbReference type="PANTHER" id="PTHR42760">
    <property type="entry name" value="SHORT-CHAIN DEHYDROGENASES/REDUCTASES FAMILY MEMBER"/>
    <property type="match status" value="1"/>
</dbReference>
<evidence type="ECO:0000313" key="3">
    <source>
        <dbReference type="EMBL" id="MBZ0155806.1"/>
    </source>
</evidence>
<dbReference type="PANTHER" id="PTHR42760:SF133">
    <property type="entry name" value="3-OXOACYL-[ACYL-CARRIER-PROTEIN] REDUCTASE"/>
    <property type="match status" value="1"/>
</dbReference>
<dbReference type="EMBL" id="JAIOIV010000047">
    <property type="protein sequence ID" value="MBZ0155806.1"/>
    <property type="molecule type" value="Genomic_DNA"/>
</dbReference>
<keyword evidence="2" id="KW-0560">Oxidoreductase</keyword>
<dbReference type="SUPFAM" id="SSF51735">
    <property type="entry name" value="NAD(P)-binding Rossmann-fold domains"/>
    <property type="match status" value="1"/>
</dbReference>
<dbReference type="Proteomes" id="UP000705867">
    <property type="component" value="Unassembled WGS sequence"/>
</dbReference>
<dbReference type="InterPro" id="IPR036291">
    <property type="entry name" value="NAD(P)-bd_dom_sf"/>
</dbReference>
<name>A0A953LWC8_9BACT</name>
<dbReference type="PRINTS" id="PR00081">
    <property type="entry name" value="GDHRDH"/>
</dbReference>
<protein>
    <submittedName>
        <fullName evidence="3">SDR family oxidoreductase</fullName>
    </submittedName>
</protein>